<keyword evidence="4" id="KW-1185">Reference proteome</keyword>
<dbReference type="Proteomes" id="UP000249619">
    <property type="component" value="Unassembled WGS sequence"/>
</dbReference>
<feature type="compositionally biased region" description="Basic and acidic residues" evidence="1">
    <location>
        <begin position="101"/>
        <end position="116"/>
    </location>
</feature>
<dbReference type="AlphaFoldDB" id="A0A364N706"/>
<feature type="compositionally biased region" description="Polar residues" evidence="1">
    <location>
        <begin position="27"/>
        <end position="36"/>
    </location>
</feature>
<dbReference type="EMBL" id="QGDH01000040">
    <property type="protein sequence ID" value="RAR13104.1"/>
    <property type="molecule type" value="Genomic_DNA"/>
</dbReference>
<gene>
    <name evidence="3" type="ORF">DDE83_003489</name>
</gene>
<protein>
    <submittedName>
        <fullName evidence="3">Uncharacterized protein</fullName>
    </submittedName>
</protein>
<dbReference type="OrthoDB" id="5353310at2759"/>
<evidence type="ECO:0000313" key="3">
    <source>
        <dbReference type="EMBL" id="RAR13104.1"/>
    </source>
</evidence>
<keyword evidence="2" id="KW-0472">Membrane</keyword>
<name>A0A364N706_STELY</name>
<evidence type="ECO:0000256" key="2">
    <source>
        <dbReference type="SAM" id="Phobius"/>
    </source>
</evidence>
<sequence length="248" mass="27589">MIRDPQFWKRFSVAVHQDDLEKEIMTAQDTKNPYVTSSSLSSPAHSPLGSPTSQTHLSSSWSLPAIGYPPMVQLGSLRSSCIVSSPLSPLSPSDKAVWEAGSERKKSGKEKKEKQRSGSKLQKTSSMKPLLRPDISVPTTQPAPSPTTPPQQQEEETNPLPRPFFRTPNLSTLSLSRSLAPLSGRPASRFKFVTTITADAPHRDSWLARQKKKERHRTWICWAFWTVFLLLIAGVVVTVLVLKAHEII</sequence>
<reference evidence="4" key="1">
    <citation type="submission" date="2018-05" db="EMBL/GenBank/DDBJ databases">
        <title>Draft genome sequence of Stemphylium lycopersici strain CIDEFI 213.</title>
        <authorList>
            <person name="Medina R."/>
            <person name="Franco M.E.E."/>
            <person name="Lucentini C.G."/>
            <person name="Saparrat M.C.N."/>
            <person name="Balatti P.A."/>
        </authorList>
    </citation>
    <scope>NUCLEOTIDE SEQUENCE [LARGE SCALE GENOMIC DNA]</scope>
    <source>
        <strain evidence="4">CIDEFI 213</strain>
    </source>
</reference>
<feature type="compositionally biased region" description="Low complexity" evidence="1">
    <location>
        <begin position="37"/>
        <end position="51"/>
    </location>
</feature>
<organism evidence="3 4">
    <name type="scientific">Stemphylium lycopersici</name>
    <name type="common">Tomato gray leaf spot disease fungus</name>
    <name type="synonym">Thyrospora lycopersici</name>
    <dbReference type="NCBI Taxonomy" id="183478"/>
    <lineage>
        <taxon>Eukaryota</taxon>
        <taxon>Fungi</taxon>
        <taxon>Dikarya</taxon>
        <taxon>Ascomycota</taxon>
        <taxon>Pezizomycotina</taxon>
        <taxon>Dothideomycetes</taxon>
        <taxon>Pleosporomycetidae</taxon>
        <taxon>Pleosporales</taxon>
        <taxon>Pleosporineae</taxon>
        <taxon>Pleosporaceae</taxon>
        <taxon>Stemphylium</taxon>
    </lineage>
</organism>
<evidence type="ECO:0000313" key="4">
    <source>
        <dbReference type="Proteomes" id="UP000249619"/>
    </source>
</evidence>
<proteinExistence type="predicted"/>
<evidence type="ECO:0000256" key="1">
    <source>
        <dbReference type="SAM" id="MobiDB-lite"/>
    </source>
</evidence>
<keyword evidence="2" id="KW-0812">Transmembrane</keyword>
<feature type="region of interest" description="Disordered" evidence="1">
    <location>
        <begin position="24"/>
        <end position="58"/>
    </location>
</feature>
<feature type="transmembrane region" description="Helical" evidence="2">
    <location>
        <begin position="219"/>
        <end position="242"/>
    </location>
</feature>
<feature type="region of interest" description="Disordered" evidence="1">
    <location>
        <begin position="85"/>
        <end position="163"/>
    </location>
</feature>
<keyword evidence="2" id="KW-1133">Transmembrane helix</keyword>
<comment type="caution">
    <text evidence="3">The sequence shown here is derived from an EMBL/GenBank/DDBJ whole genome shotgun (WGS) entry which is preliminary data.</text>
</comment>
<accession>A0A364N706</accession>